<dbReference type="SUPFAM" id="SSF46785">
    <property type="entry name" value="Winged helix' DNA-binding domain"/>
    <property type="match status" value="1"/>
</dbReference>
<comment type="caution">
    <text evidence="3">The sequence shown here is derived from an EMBL/GenBank/DDBJ whole genome shotgun (WGS) entry which is preliminary data.</text>
</comment>
<evidence type="ECO:0000259" key="2">
    <source>
        <dbReference type="Pfam" id="PF03551"/>
    </source>
</evidence>
<name>A0ABQ6CLZ2_9HYPH</name>
<dbReference type="InterPro" id="IPR036388">
    <property type="entry name" value="WH-like_DNA-bd_sf"/>
</dbReference>
<dbReference type="InterPro" id="IPR036390">
    <property type="entry name" value="WH_DNA-bd_sf"/>
</dbReference>
<keyword evidence="4" id="KW-1185">Reference proteome</keyword>
<evidence type="ECO:0000313" key="4">
    <source>
        <dbReference type="Proteomes" id="UP001156882"/>
    </source>
</evidence>
<dbReference type="RefSeq" id="WP_284313858.1">
    <property type="nucleotide sequence ID" value="NZ_BSPC01000034.1"/>
</dbReference>
<evidence type="ECO:0000256" key="1">
    <source>
        <dbReference type="SAM" id="MobiDB-lite"/>
    </source>
</evidence>
<dbReference type="EMBL" id="BSPC01000034">
    <property type="protein sequence ID" value="GLS20779.1"/>
    <property type="molecule type" value="Genomic_DNA"/>
</dbReference>
<protein>
    <recommendedName>
        <fullName evidence="2">Transcription regulator PadR N-terminal domain-containing protein</fullName>
    </recommendedName>
</protein>
<feature type="domain" description="Transcription regulator PadR N-terminal" evidence="2">
    <location>
        <begin position="70"/>
        <end position="140"/>
    </location>
</feature>
<evidence type="ECO:0000313" key="3">
    <source>
        <dbReference type="EMBL" id="GLS20779.1"/>
    </source>
</evidence>
<reference evidence="4" key="1">
    <citation type="journal article" date="2019" name="Int. J. Syst. Evol. Microbiol.">
        <title>The Global Catalogue of Microorganisms (GCM) 10K type strain sequencing project: providing services to taxonomists for standard genome sequencing and annotation.</title>
        <authorList>
            <consortium name="The Broad Institute Genomics Platform"/>
            <consortium name="The Broad Institute Genome Sequencing Center for Infectious Disease"/>
            <person name="Wu L."/>
            <person name="Ma J."/>
        </authorList>
    </citation>
    <scope>NUCLEOTIDE SEQUENCE [LARGE SCALE GENOMIC DNA]</scope>
    <source>
        <strain evidence="4">NBRC 101365</strain>
    </source>
</reference>
<gene>
    <name evidence="3" type="ORF">GCM10007874_37960</name>
</gene>
<accession>A0ABQ6CLZ2</accession>
<feature type="region of interest" description="Disordered" evidence="1">
    <location>
        <begin position="1"/>
        <end position="38"/>
    </location>
</feature>
<proteinExistence type="predicted"/>
<dbReference type="InterPro" id="IPR005149">
    <property type="entry name" value="Tscrpt_reg_PadR_N"/>
</dbReference>
<dbReference type="PANTHER" id="PTHR43252">
    <property type="entry name" value="TRANSCRIPTIONAL REGULATOR YQJI"/>
    <property type="match status" value="1"/>
</dbReference>
<feature type="compositionally biased region" description="Basic and acidic residues" evidence="1">
    <location>
        <begin position="13"/>
        <end position="26"/>
    </location>
</feature>
<dbReference type="Proteomes" id="UP001156882">
    <property type="component" value="Unassembled WGS sequence"/>
</dbReference>
<organism evidence="3 4">
    <name type="scientific">Labrys miyagiensis</name>
    <dbReference type="NCBI Taxonomy" id="346912"/>
    <lineage>
        <taxon>Bacteria</taxon>
        <taxon>Pseudomonadati</taxon>
        <taxon>Pseudomonadota</taxon>
        <taxon>Alphaproteobacteria</taxon>
        <taxon>Hyphomicrobiales</taxon>
        <taxon>Xanthobacteraceae</taxon>
        <taxon>Labrys</taxon>
    </lineage>
</organism>
<feature type="compositionally biased region" description="Gly residues" evidence="1">
    <location>
        <begin position="29"/>
        <end position="38"/>
    </location>
</feature>
<dbReference type="PANTHER" id="PTHR43252:SF7">
    <property type="entry name" value="TRANSCRIPTIONAL REGULATOR YQJI"/>
    <property type="match status" value="1"/>
</dbReference>
<sequence>MFGRHHQAPWGREGFRGWGRGEERDCAPGGRGGRWGRGGFGEGPGGFFGRGGFGERAGRVFGHGDLRLVILALIAEKPRHGYDLIRAIEEKFGGAYAPSPGAVYPTLTMLEEQDYIRAEASEGTKKLHTITPEGEAFLAENRDAVDGVMARMDLAASAFASHSTPDMVREAFHTLRHALHMRRGPWTKAEAERVRTIIEKAARDIVGPGEQN</sequence>
<dbReference type="Pfam" id="PF03551">
    <property type="entry name" value="PadR"/>
    <property type="match status" value="1"/>
</dbReference>
<dbReference type="Gene3D" id="1.10.10.10">
    <property type="entry name" value="Winged helix-like DNA-binding domain superfamily/Winged helix DNA-binding domain"/>
    <property type="match status" value="1"/>
</dbReference>